<dbReference type="InterPro" id="IPR028979">
    <property type="entry name" value="Ser_kin/Pase_Hpr-like_N_sf"/>
</dbReference>
<evidence type="ECO:0000259" key="15">
    <source>
        <dbReference type="Pfam" id="PF02603"/>
    </source>
</evidence>
<dbReference type="GO" id="GO:0004712">
    <property type="term" value="F:protein serine/threonine/tyrosine kinase activity"/>
    <property type="evidence" value="ECO:0007669"/>
    <property type="project" value="UniProtKB-UniRule"/>
</dbReference>
<dbReference type="EC" id="2.7.4.-" evidence="14"/>
<dbReference type="PANTHER" id="PTHR30305">
    <property type="entry name" value="PROTEIN YJDM-RELATED"/>
    <property type="match status" value="1"/>
</dbReference>
<dbReference type="NCBIfam" id="TIGR00679">
    <property type="entry name" value="hpr-ser"/>
    <property type="match status" value="1"/>
</dbReference>
<dbReference type="Pfam" id="PF02603">
    <property type="entry name" value="Hpr_kinase_N"/>
    <property type="match status" value="1"/>
</dbReference>
<feature type="domain" description="HPr(Ser) kinase/phosphorylase N-terminal" evidence="15">
    <location>
        <begin position="5"/>
        <end position="127"/>
    </location>
</feature>
<keyword evidence="6 14" id="KW-0479">Metal-binding</keyword>
<protein>
    <recommendedName>
        <fullName evidence="14">HPr kinase/phosphorylase</fullName>
        <shortName evidence="14">HPrK/P</shortName>
        <ecNumber evidence="14">2.7.11.-</ecNumber>
        <ecNumber evidence="14">2.7.4.-</ecNumber>
    </recommendedName>
    <alternativeName>
        <fullName evidence="14">HPr(Ser) kinase/phosphorylase</fullName>
    </alternativeName>
</protein>
<dbReference type="EC" id="2.7.11.-" evidence="14"/>
<dbReference type="Gene3D" id="3.40.50.300">
    <property type="entry name" value="P-loop containing nucleotide triphosphate hydrolases"/>
    <property type="match status" value="1"/>
</dbReference>
<feature type="region of interest" description="Important for the catalytic mechanism of dephosphorylation" evidence="14">
    <location>
        <begin position="263"/>
        <end position="268"/>
    </location>
</feature>
<evidence type="ECO:0000256" key="3">
    <source>
        <dbReference type="ARBA" id="ARBA00006883"/>
    </source>
</evidence>
<evidence type="ECO:0000256" key="11">
    <source>
        <dbReference type="ARBA" id="ARBA00023268"/>
    </source>
</evidence>
<dbReference type="GO" id="GO:0000287">
    <property type="term" value="F:magnesium ion binding"/>
    <property type="evidence" value="ECO:0007669"/>
    <property type="project" value="UniProtKB-UniRule"/>
</dbReference>
<evidence type="ECO:0000256" key="1">
    <source>
        <dbReference type="ARBA" id="ARBA00001120"/>
    </source>
</evidence>
<dbReference type="PANTHER" id="PTHR30305:SF1">
    <property type="entry name" value="HPR KINASE_PHOSPHORYLASE"/>
    <property type="match status" value="1"/>
</dbReference>
<evidence type="ECO:0000256" key="8">
    <source>
        <dbReference type="ARBA" id="ARBA00022777"/>
    </source>
</evidence>
<proteinExistence type="inferred from homology"/>
<evidence type="ECO:0000256" key="6">
    <source>
        <dbReference type="ARBA" id="ARBA00022723"/>
    </source>
</evidence>
<dbReference type="Pfam" id="PF07475">
    <property type="entry name" value="Hpr_kinase_C"/>
    <property type="match status" value="1"/>
</dbReference>
<evidence type="ECO:0000313" key="18">
    <source>
        <dbReference type="Proteomes" id="UP000189933"/>
    </source>
</evidence>
<dbReference type="GO" id="GO:0004674">
    <property type="term" value="F:protein serine/threonine kinase activity"/>
    <property type="evidence" value="ECO:0007669"/>
    <property type="project" value="UniProtKB-KW"/>
</dbReference>
<dbReference type="GO" id="GO:0006109">
    <property type="term" value="P:regulation of carbohydrate metabolic process"/>
    <property type="evidence" value="ECO:0007669"/>
    <property type="project" value="UniProtKB-UniRule"/>
</dbReference>
<comment type="catalytic activity">
    <reaction evidence="1 14">
        <text>[HPr protein]-L-serine + ATP = [HPr protein]-O-phospho-L-serine + ADP + H(+)</text>
        <dbReference type="Rhea" id="RHEA:46600"/>
        <dbReference type="Rhea" id="RHEA-COMP:11602"/>
        <dbReference type="Rhea" id="RHEA-COMP:11603"/>
        <dbReference type="ChEBI" id="CHEBI:15378"/>
        <dbReference type="ChEBI" id="CHEBI:29999"/>
        <dbReference type="ChEBI" id="CHEBI:30616"/>
        <dbReference type="ChEBI" id="CHEBI:83421"/>
        <dbReference type="ChEBI" id="CHEBI:456216"/>
    </reaction>
</comment>
<keyword evidence="11 14" id="KW-0511">Multifunctional enzyme</keyword>
<dbReference type="GO" id="GO:0005524">
    <property type="term" value="F:ATP binding"/>
    <property type="evidence" value="ECO:0007669"/>
    <property type="project" value="UniProtKB-UniRule"/>
</dbReference>
<gene>
    <name evidence="14" type="primary">hprK</name>
    <name evidence="17" type="ORF">SAMN02745885_01980</name>
</gene>
<feature type="active site" description="Proton acceptor; for phosphorylation activity. Proton donor; for dephosphorylation activity" evidence="14">
    <location>
        <position position="177"/>
    </location>
</feature>
<keyword evidence="5 14" id="KW-0808">Transferase</keyword>
<dbReference type="HAMAP" id="MF_01249">
    <property type="entry name" value="HPr_kinase"/>
    <property type="match status" value="1"/>
</dbReference>
<dbReference type="OrthoDB" id="9778803at2"/>
<evidence type="ECO:0000256" key="5">
    <source>
        <dbReference type="ARBA" id="ARBA00022679"/>
    </source>
</evidence>
<sequence>MVELKVRDLIKALGLEVLSGEEELGRKLKVADINRPGLVLAGFLQHFDHQRIQVLGTTEFAYLGTLPAEEAWQRWNVLLSLYFPCLIITRGIEIEPTWLEAAREKRIPLLRTPQPTTSFISRLTDFLEERLAPSATIHGVLVDVHGVGVLITGESGIGKSETALELVKRGHRLVADDAVEVIKIGERLSGRAPEVVRHLLEIRGLGILDIRTLFGAGAVRIEQTIHMAIRLEEWQEGKYYDRLGLDEEKVKLLGNEIPGITIPVRPGRNIASIIEVAAMNFRLKLLGHNAALELTRRLAALSLHEGE</sequence>
<keyword evidence="7 14" id="KW-0547">Nucleotide-binding</keyword>
<dbReference type="InterPro" id="IPR027417">
    <property type="entry name" value="P-loop_NTPase"/>
</dbReference>
<keyword evidence="9 14" id="KW-0067">ATP-binding</keyword>
<reference evidence="18" key="1">
    <citation type="submission" date="2017-02" db="EMBL/GenBank/DDBJ databases">
        <authorList>
            <person name="Varghese N."/>
            <person name="Submissions S."/>
        </authorList>
    </citation>
    <scope>NUCLEOTIDE SEQUENCE [LARGE SCALE GENOMIC DNA]</scope>
    <source>
        <strain evidence="18">DSM 16521</strain>
    </source>
</reference>
<feature type="domain" description="HPr kinase/phosphorylase C-terminal" evidence="16">
    <location>
        <begin position="130"/>
        <end position="297"/>
    </location>
</feature>
<dbReference type="InterPro" id="IPR011126">
    <property type="entry name" value="Hpr_kin/Pase_Hpr_N"/>
</dbReference>
<keyword evidence="12 14" id="KW-0119">Carbohydrate metabolism</keyword>
<feature type="binding site" evidence="14">
    <location>
        <position position="160"/>
    </location>
    <ligand>
        <name>Mg(2+)</name>
        <dbReference type="ChEBI" id="CHEBI:18420"/>
    </ligand>
</feature>
<evidence type="ECO:0000256" key="14">
    <source>
        <dbReference type="HAMAP-Rule" id="MF_01249"/>
    </source>
</evidence>
<comment type="domain">
    <text evidence="14">The Walker A ATP-binding motif also binds Pi and PPi.</text>
</comment>
<dbReference type="InterPro" id="IPR011104">
    <property type="entry name" value="Hpr_kin/Pase_C"/>
</dbReference>
<name>A0A1T4R8G7_9FIRM</name>
<comment type="similarity">
    <text evidence="3 14">Belongs to the HPrK/P family.</text>
</comment>
<comment type="miscellaneous">
    <text evidence="14">Both phosphorylation and phosphorolysis are carried out by the same active site and suggest a common mechanism for both reactions.</text>
</comment>
<feature type="binding site" evidence="14">
    <location>
        <position position="201"/>
    </location>
    <ligand>
        <name>Mg(2+)</name>
        <dbReference type="ChEBI" id="CHEBI:18420"/>
    </ligand>
</feature>
<dbReference type="AlphaFoldDB" id="A0A1T4R8G7"/>
<evidence type="ECO:0000313" key="17">
    <source>
        <dbReference type="EMBL" id="SKA12253.1"/>
    </source>
</evidence>
<dbReference type="EMBL" id="FUXM01000026">
    <property type="protein sequence ID" value="SKA12253.1"/>
    <property type="molecule type" value="Genomic_DNA"/>
</dbReference>
<dbReference type="Proteomes" id="UP000189933">
    <property type="component" value="Unassembled WGS sequence"/>
</dbReference>
<dbReference type="GO" id="GO:0000155">
    <property type="term" value="F:phosphorelay sensor kinase activity"/>
    <property type="evidence" value="ECO:0007669"/>
    <property type="project" value="InterPro"/>
</dbReference>
<organism evidence="17 18">
    <name type="scientific">Carboxydocella sporoproducens DSM 16521</name>
    <dbReference type="NCBI Taxonomy" id="1121270"/>
    <lineage>
        <taxon>Bacteria</taxon>
        <taxon>Bacillati</taxon>
        <taxon>Bacillota</taxon>
        <taxon>Clostridia</taxon>
        <taxon>Eubacteriales</taxon>
        <taxon>Clostridiales Family XVI. Incertae Sedis</taxon>
        <taxon>Carboxydocella</taxon>
    </lineage>
</organism>
<keyword evidence="4 14" id="KW-0723">Serine/threonine-protein kinase</keyword>
<feature type="region of interest" description="Important for the catalytic mechanism of both phosphorylation and dephosphorylation" evidence="14">
    <location>
        <begin position="200"/>
        <end position="209"/>
    </location>
</feature>
<evidence type="ECO:0000256" key="7">
    <source>
        <dbReference type="ARBA" id="ARBA00022741"/>
    </source>
</evidence>
<dbReference type="InterPro" id="IPR003755">
    <property type="entry name" value="HPr(Ser)_kin/Pase"/>
</dbReference>
<dbReference type="Gene3D" id="3.40.1390.20">
    <property type="entry name" value="HprK N-terminal domain-like"/>
    <property type="match status" value="1"/>
</dbReference>
<feature type="binding site" evidence="14">
    <location>
        <begin position="153"/>
        <end position="160"/>
    </location>
    <ligand>
        <name>ATP</name>
        <dbReference type="ChEBI" id="CHEBI:30616"/>
    </ligand>
</feature>
<comment type="cofactor">
    <cofactor evidence="2 14">
        <name>Mg(2+)</name>
        <dbReference type="ChEBI" id="CHEBI:18420"/>
    </cofactor>
</comment>
<feature type="active site" evidence="14">
    <location>
        <position position="159"/>
    </location>
</feature>
<feature type="active site" evidence="14">
    <location>
        <position position="138"/>
    </location>
</feature>
<comment type="function">
    <text evidence="14">Catalyzes the ATP- as well as the pyrophosphate-dependent phosphorylation of a specific serine residue in HPr, a phosphocarrier protein of the phosphoenolpyruvate-dependent sugar phosphotransferase system (PTS). HprK/P also catalyzes the pyrophosphate-producing, inorganic phosphate-dependent dephosphorylation (phosphorolysis) of seryl-phosphorylated HPr (P-Ser-HPr). The two antagonistic activities of HprK/P are regulated by several intracellular metabolites, which change their concentration in response to the absence or presence of rapidly metabolisable carbon sources (glucose, fructose, etc.) in the growth medium. Therefore, by controlling the phosphorylation state of HPr, HPrK/P is a sensor enzyme that plays a major role in the regulation of carbon metabolism and sugar transport: it mediates carbon catabolite repression (CCR), and regulates PTS-catalyzed carbohydrate uptake and inducer exclusion.</text>
</comment>
<evidence type="ECO:0000259" key="16">
    <source>
        <dbReference type="Pfam" id="PF07475"/>
    </source>
</evidence>
<evidence type="ECO:0000256" key="2">
    <source>
        <dbReference type="ARBA" id="ARBA00001946"/>
    </source>
</evidence>
<evidence type="ECO:0000256" key="9">
    <source>
        <dbReference type="ARBA" id="ARBA00022840"/>
    </source>
</evidence>
<keyword evidence="8 14" id="KW-0418">Kinase</keyword>
<dbReference type="RefSeq" id="WP_078666012.1">
    <property type="nucleotide sequence ID" value="NZ_FUXM01000026.1"/>
</dbReference>
<evidence type="ECO:0000256" key="12">
    <source>
        <dbReference type="ARBA" id="ARBA00023277"/>
    </source>
</evidence>
<evidence type="ECO:0000256" key="4">
    <source>
        <dbReference type="ARBA" id="ARBA00022527"/>
    </source>
</evidence>
<comment type="catalytic activity">
    <reaction evidence="13 14">
        <text>[HPr protein]-O-phospho-L-serine + phosphate + H(+) = [HPr protein]-L-serine + diphosphate</text>
        <dbReference type="Rhea" id="RHEA:46604"/>
        <dbReference type="Rhea" id="RHEA-COMP:11602"/>
        <dbReference type="Rhea" id="RHEA-COMP:11603"/>
        <dbReference type="ChEBI" id="CHEBI:15378"/>
        <dbReference type="ChEBI" id="CHEBI:29999"/>
        <dbReference type="ChEBI" id="CHEBI:33019"/>
        <dbReference type="ChEBI" id="CHEBI:43474"/>
        <dbReference type="ChEBI" id="CHEBI:83421"/>
    </reaction>
</comment>
<accession>A0A1T4R8G7</accession>
<evidence type="ECO:0000256" key="10">
    <source>
        <dbReference type="ARBA" id="ARBA00022842"/>
    </source>
</evidence>
<feature type="active site" evidence="14">
    <location>
        <position position="242"/>
    </location>
</feature>
<dbReference type="SUPFAM" id="SSF75138">
    <property type="entry name" value="HprK N-terminal domain-like"/>
    <property type="match status" value="1"/>
</dbReference>
<dbReference type="FunFam" id="3.40.50.300:FF:000174">
    <property type="entry name" value="HPr kinase/phosphorylase"/>
    <property type="match status" value="1"/>
</dbReference>
<keyword evidence="18" id="KW-1185">Reference proteome</keyword>
<dbReference type="CDD" id="cd01918">
    <property type="entry name" value="HprK_C"/>
    <property type="match status" value="1"/>
</dbReference>
<comment type="subunit">
    <text evidence="14">Homohexamer.</text>
</comment>
<evidence type="ECO:0000256" key="13">
    <source>
        <dbReference type="ARBA" id="ARBA00047657"/>
    </source>
</evidence>
<keyword evidence="10 14" id="KW-0460">Magnesium</keyword>
<dbReference type="SUPFAM" id="SSF53795">
    <property type="entry name" value="PEP carboxykinase-like"/>
    <property type="match status" value="1"/>
</dbReference>